<dbReference type="PANTHER" id="PTHR47431">
    <property type="entry name" value="ZN(II)2CYS6 TRANSCRIPTION FACTOR (EUROFUNG)-RELATED"/>
    <property type="match status" value="1"/>
</dbReference>
<dbReference type="GO" id="GO:0008270">
    <property type="term" value="F:zinc ion binding"/>
    <property type="evidence" value="ECO:0007669"/>
    <property type="project" value="InterPro"/>
</dbReference>
<dbReference type="GO" id="GO:0003677">
    <property type="term" value="F:DNA binding"/>
    <property type="evidence" value="ECO:0007669"/>
    <property type="project" value="UniProtKB-KW"/>
</dbReference>
<evidence type="ECO:0000259" key="7">
    <source>
        <dbReference type="PROSITE" id="PS50048"/>
    </source>
</evidence>
<feature type="region of interest" description="Disordered" evidence="6">
    <location>
        <begin position="101"/>
        <end position="129"/>
    </location>
</feature>
<evidence type="ECO:0000256" key="4">
    <source>
        <dbReference type="ARBA" id="ARBA00023163"/>
    </source>
</evidence>
<evidence type="ECO:0000256" key="6">
    <source>
        <dbReference type="SAM" id="MobiDB-lite"/>
    </source>
</evidence>
<dbReference type="VEuPathDB" id="FungiDB:AFUB_077250"/>
<dbReference type="GO" id="GO:0000981">
    <property type="term" value="F:DNA-binding transcription factor activity, RNA polymerase II-specific"/>
    <property type="evidence" value="ECO:0007669"/>
    <property type="project" value="InterPro"/>
</dbReference>
<proteinExistence type="predicted"/>
<feature type="domain" description="Zn(2)-C6 fungal-type" evidence="7">
    <location>
        <begin position="68"/>
        <end position="98"/>
    </location>
</feature>
<dbReference type="EMBL" id="DS499599">
    <property type="protein sequence ID" value="EDP49695.1"/>
    <property type="molecule type" value="Genomic_DNA"/>
</dbReference>
<dbReference type="PANTHER" id="PTHR47431:SF3">
    <property type="entry name" value="ZN(II)2CYS6 TRANSCRIPTION FACTOR (EUROFUNG)"/>
    <property type="match status" value="1"/>
</dbReference>
<keyword evidence="5" id="KW-0539">Nucleus</keyword>
<dbReference type="AlphaFoldDB" id="B0Y8G4"/>
<dbReference type="SUPFAM" id="SSF57701">
    <property type="entry name" value="Zn2/Cys6 DNA-binding domain"/>
    <property type="match status" value="1"/>
</dbReference>
<keyword evidence="3" id="KW-0238">DNA-binding</keyword>
<protein>
    <submittedName>
        <fullName evidence="8">C6 transcription factor, putative</fullName>
    </submittedName>
</protein>
<dbReference type="Pfam" id="PF04082">
    <property type="entry name" value="Fungal_trans"/>
    <property type="match status" value="1"/>
</dbReference>
<keyword evidence="2" id="KW-0805">Transcription regulation</keyword>
<dbReference type="CDD" id="cd12148">
    <property type="entry name" value="fungal_TF_MHR"/>
    <property type="match status" value="1"/>
</dbReference>
<dbReference type="PhylomeDB" id="B0Y8G4"/>
<dbReference type="CDD" id="cd00067">
    <property type="entry name" value="GAL4"/>
    <property type="match status" value="1"/>
</dbReference>
<reference evidence="8 9" key="1">
    <citation type="journal article" date="2008" name="PLoS Genet.">
        <title>Genomic islands in the pathogenic filamentous fungus Aspergillus fumigatus.</title>
        <authorList>
            <person name="Fedorova N.D."/>
            <person name="Khaldi N."/>
            <person name="Joardar V.S."/>
            <person name="Maiti R."/>
            <person name="Amedeo P."/>
            <person name="Anderson M.J."/>
            <person name="Crabtree J."/>
            <person name="Silva J.C."/>
            <person name="Badger J.H."/>
            <person name="Albarraq A."/>
            <person name="Angiuoli S."/>
            <person name="Bussey H."/>
            <person name="Bowyer P."/>
            <person name="Cotty P.J."/>
            <person name="Dyer P.S."/>
            <person name="Egan A."/>
            <person name="Galens K."/>
            <person name="Fraser-Liggett C.M."/>
            <person name="Haas B.J."/>
            <person name="Inman J.M."/>
            <person name="Kent R."/>
            <person name="Lemieux S."/>
            <person name="Malavazi I."/>
            <person name="Orvis J."/>
            <person name="Roemer T."/>
            <person name="Ronning C.M."/>
            <person name="Sundaram J.P."/>
            <person name="Sutton G."/>
            <person name="Turner G."/>
            <person name="Venter J.C."/>
            <person name="White O.R."/>
            <person name="Whitty B.R."/>
            <person name="Youngman P."/>
            <person name="Wolfe K.H."/>
            <person name="Goldman G.H."/>
            <person name="Wortman J.R."/>
            <person name="Jiang B."/>
            <person name="Denning D.W."/>
            <person name="Nierman W.C."/>
        </authorList>
    </citation>
    <scope>NUCLEOTIDE SEQUENCE [LARGE SCALE GENOMIC DNA]</scope>
    <source>
        <strain evidence="9">CBS 144.89 / FGSC A1163 / CEA10</strain>
    </source>
</reference>
<organism evidence="8 9">
    <name type="scientific">Aspergillus fumigatus (strain CBS 144.89 / FGSC A1163 / CEA10)</name>
    <name type="common">Neosartorya fumigata</name>
    <dbReference type="NCBI Taxonomy" id="451804"/>
    <lineage>
        <taxon>Eukaryota</taxon>
        <taxon>Fungi</taxon>
        <taxon>Dikarya</taxon>
        <taxon>Ascomycota</taxon>
        <taxon>Pezizomycotina</taxon>
        <taxon>Eurotiomycetes</taxon>
        <taxon>Eurotiomycetidae</taxon>
        <taxon>Eurotiales</taxon>
        <taxon>Aspergillaceae</taxon>
        <taxon>Aspergillus</taxon>
        <taxon>Aspergillus subgen. Fumigati</taxon>
    </lineage>
</organism>
<dbReference type="InterPro" id="IPR007219">
    <property type="entry name" value="XnlR_reg_dom"/>
</dbReference>
<dbReference type="Proteomes" id="UP000001699">
    <property type="component" value="Unassembled WGS sequence"/>
</dbReference>
<evidence type="ECO:0000256" key="1">
    <source>
        <dbReference type="ARBA" id="ARBA00022723"/>
    </source>
</evidence>
<dbReference type="HOGENOM" id="CLU_015502_1_1_1"/>
<dbReference type="PROSITE" id="PS00463">
    <property type="entry name" value="ZN2_CY6_FUNGAL_1"/>
    <property type="match status" value="1"/>
</dbReference>
<dbReference type="OrthoDB" id="10067394at2759"/>
<dbReference type="Pfam" id="PF00172">
    <property type="entry name" value="Zn_clus"/>
    <property type="match status" value="1"/>
</dbReference>
<evidence type="ECO:0000256" key="5">
    <source>
        <dbReference type="ARBA" id="ARBA00023242"/>
    </source>
</evidence>
<evidence type="ECO:0000256" key="2">
    <source>
        <dbReference type="ARBA" id="ARBA00023015"/>
    </source>
</evidence>
<accession>B0Y8G4</accession>
<dbReference type="Gene3D" id="4.10.240.10">
    <property type="entry name" value="Zn(2)-C6 fungal-type DNA-binding domain"/>
    <property type="match status" value="1"/>
</dbReference>
<feature type="compositionally biased region" description="Basic residues" evidence="6">
    <location>
        <begin position="103"/>
        <end position="114"/>
    </location>
</feature>
<evidence type="ECO:0000256" key="3">
    <source>
        <dbReference type="ARBA" id="ARBA00023125"/>
    </source>
</evidence>
<dbReference type="InterPro" id="IPR001138">
    <property type="entry name" value="Zn2Cys6_DnaBD"/>
</dbReference>
<dbReference type="InterPro" id="IPR036864">
    <property type="entry name" value="Zn2-C6_fun-type_DNA-bd_sf"/>
</dbReference>
<keyword evidence="9" id="KW-1185">Reference proteome</keyword>
<dbReference type="GO" id="GO:0006351">
    <property type="term" value="P:DNA-templated transcription"/>
    <property type="evidence" value="ECO:0007669"/>
    <property type="project" value="InterPro"/>
</dbReference>
<name>B0Y8G4_ASPFC</name>
<sequence length="625" mass="68667">MVVPLFSDLPAFTFNFIKCFPQLSRANWILITISFHSSSSAWRFIMNGPFIPTKNPSQPKGSGPSLLACLLCRHKHLKCDGVTPVCGRCAATGAECQYTPSRRGYKGPSKKRRANPSSPERTPSDQSSSFDFQSVALLDTPQDWSVPDGLSYIFPNGFASSGSNGSILNNDKALVSDSAPVSNGCPLTPDSVNSVAGDGYLIDIYYTYFHPSHPILPPLRILYRSHVPPFLEHVIKFIGSHFTPAANSEVYRPSVMSSAMEQESSVEKLQALLLLAVVLHSRNERAEAGQCLATAVDLAFELGLHRQDFAISMGRGDPIREESLRRTWWELFIVEGMLTALGVQRTFRTSLVPLEVGLPCEERIFQDGLAAPPPPTIAQFDDHIFADEERDFSSYTYRIEAVRILGRVVAIQEMLEGQEDHVEAVDARINSFFHHLPESKAELLRPDGSVDEMMFQAKMIANGASVYLNFPRSDLLSSPAVAAEVICGHHGPCSIPAFTHNDHAMKALKAAKDISQLASIRLPVVKHTPFFICALVLSSIVQLASCSVKAGRMPEPSRERLSLTIGVFKTLARTWAISQAIMRQVKAVARDVLDVGLRPAAEPLQVDLTTVLDGGRFWLPEALPS</sequence>
<keyword evidence="1" id="KW-0479">Metal-binding</keyword>
<dbReference type="PROSITE" id="PS50048">
    <property type="entry name" value="ZN2_CY6_FUNGAL_2"/>
    <property type="match status" value="1"/>
</dbReference>
<evidence type="ECO:0000313" key="8">
    <source>
        <dbReference type="EMBL" id="EDP49695.1"/>
    </source>
</evidence>
<gene>
    <name evidence="8" type="ORF">AFUB_077250</name>
</gene>
<keyword evidence="4" id="KW-0804">Transcription</keyword>
<dbReference type="SMART" id="SM00066">
    <property type="entry name" value="GAL4"/>
    <property type="match status" value="1"/>
</dbReference>
<evidence type="ECO:0000313" key="9">
    <source>
        <dbReference type="Proteomes" id="UP000001699"/>
    </source>
</evidence>